<evidence type="ECO:0000313" key="5">
    <source>
        <dbReference type="Proteomes" id="UP000095614"/>
    </source>
</evidence>
<evidence type="ECO:0000259" key="1">
    <source>
        <dbReference type="Pfam" id="PF12866"/>
    </source>
</evidence>
<dbReference type="RefSeq" id="WP_005832874.1">
    <property type="nucleotide sequence ID" value="NZ_CZAF01000006.1"/>
</dbReference>
<sequence length="239" mass="26535">MKKILLMISCCLFALTSCEIDNYESPNASIHGSIIDEKTGELVGMDVQDGGELKVVELGFANPQTQSWKIMNTGEYRNNLVFAATYDIRMENNNCYAFKQEGVVVKKGDNTLDFKVTPYIRIKNPRIEKNGNQIVATFSLEGGKGNEKLSDLQLFAFSDMWVGNIVKFGLSGGTDKIAFDEPIAIDPAKTYTLTIDVAANQSAFKYTGKNYFFRIGAKASIPDVGTIRYNYSPLVEIPF</sequence>
<evidence type="ECO:0000313" key="6">
    <source>
        <dbReference type="Proteomes" id="UP000466952"/>
    </source>
</evidence>
<reference evidence="3 5" key="1">
    <citation type="submission" date="2015-09" db="EMBL/GenBank/DDBJ databases">
        <authorList>
            <consortium name="Pathogen Informatics"/>
        </authorList>
    </citation>
    <scope>NUCLEOTIDE SEQUENCE [LARGE SCALE GENOMIC DNA]</scope>
    <source>
        <strain evidence="3 5">2789STDY5834847</strain>
    </source>
</reference>
<dbReference type="OrthoDB" id="1433240at2"/>
<dbReference type="Gene3D" id="2.60.40.1120">
    <property type="entry name" value="Carboxypeptidase-like, regulatory domain"/>
    <property type="match status" value="1"/>
</dbReference>
<dbReference type="Pfam" id="PF12866">
    <property type="entry name" value="DUF3823"/>
    <property type="match status" value="1"/>
</dbReference>
<organism evidence="3 5">
    <name type="scientific">Bacteroides uniformis</name>
    <dbReference type="NCBI Taxonomy" id="820"/>
    <lineage>
        <taxon>Bacteria</taxon>
        <taxon>Pseudomonadati</taxon>
        <taxon>Bacteroidota</taxon>
        <taxon>Bacteroidia</taxon>
        <taxon>Bacteroidales</taxon>
        <taxon>Bacteroidaceae</taxon>
        <taxon>Bacteroides</taxon>
    </lineage>
</organism>
<feature type="domain" description="DUF3823" evidence="1">
    <location>
        <begin position="29"/>
        <end position="117"/>
    </location>
</feature>
<name>A0A174JE68_BACUN</name>
<dbReference type="Proteomes" id="UP000466952">
    <property type="component" value="Unassembled WGS sequence"/>
</dbReference>
<accession>A0A174JE68</accession>
<feature type="domain" description="DUF3823" evidence="2">
    <location>
        <begin position="120"/>
        <end position="234"/>
    </location>
</feature>
<dbReference type="InterPro" id="IPR041186">
    <property type="entry name" value="DUF3823_C"/>
</dbReference>
<protein>
    <submittedName>
        <fullName evidence="4">DUF3823 domain-containing protein</fullName>
    </submittedName>
    <submittedName>
        <fullName evidence="3">Protein of uncharacterized function (DUF3823)</fullName>
    </submittedName>
</protein>
<dbReference type="PROSITE" id="PS51257">
    <property type="entry name" value="PROKAR_LIPOPROTEIN"/>
    <property type="match status" value="1"/>
</dbReference>
<gene>
    <name evidence="3" type="ORF">ERS852462_02121</name>
    <name evidence="4" type="ORF">GAP55_02035</name>
</gene>
<dbReference type="InterPro" id="IPR024278">
    <property type="entry name" value="DUF3823_N"/>
</dbReference>
<proteinExistence type="predicted"/>
<reference evidence="4 6" key="2">
    <citation type="journal article" date="2019" name="Nat. Med.">
        <title>A library of human gut bacterial isolates paired with longitudinal multiomics data enables mechanistic microbiome research.</title>
        <authorList>
            <person name="Poyet M."/>
            <person name="Groussin M."/>
            <person name="Gibbons S.M."/>
            <person name="Avila-Pacheco J."/>
            <person name="Jiang X."/>
            <person name="Kearney S.M."/>
            <person name="Perrotta A.R."/>
            <person name="Berdy B."/>
            <person name="Zhao S."/>
            <person name="Lieberman T.D."/>
            <person name="Swanson P.K."/>
            <person name="Smith M."/>
            <person name="Roesemann S."/>
            <person name="Alexander J.E."/>
            <person name="Rich S.A."/>
            <person name="Livny J."/>
            <person name="Vlamakis H."/>
            <person name="Clish C."/>
            <person name="Bullock K."/>
            <person name="Deik A."/>
            <person name="Scott J."/>
            <person name="Pierce K.A."/>
            <person name="Xavier R.J."/>
            <person name="Alm E.J."/>
        </authorList>
    </citation>
    <scope>NUCLEOTIDE SEQUENCE [LARGE SCALE GENOMIC DNA]</scope>
    <source>
        <strain evidence="4 6">BIOML-A11</strain>
    </source>
</reference>
<dbReference type="Gene3D" id="2.60.40.2060">
    <property type="match status" value="1"/>
</dbReference>
<evidence type="ECO:0000259" key="2">
    <source>
        <dbReference type="Pfam" id="PF18003"/>
    </source>
</evidence>
<dbReference type="EMBL" id="WCTR01000001">
    <property type="protein sequence ID" value="KAB4216023.1"/>
    <property type="molecule type" value="Genomic_DNA"/>
</dbReference>
<dbReference type="Proteomes" id="UP000095614">
    <property type="component" value="Unassembled WGS sequence"/>
</dbReference>
<dbReference type="AlphaFoldDB" id="A0A174JE68"/>
<evidence type="ECO:0000313" key="4">
    <source>
        <dbReference type="EMBL" id="KAB4216023.1"/>
    </source>
</evidence>
<dbReference type="EMBL" id="CZAF01000006">
    <property type="protein sequence ID" value="CUO95475.1"/>
    <property type="molecule type" value="Genomic_DNA"/>
</dbReference>
<evidence type="ECO:0000313" key="3">
    <source>
        <dbReference type="EMBL" id="CUO95475.1"/>
    </source>
</evidence>
<dbReference type="Pfam" id="PF18003">
    <property type="entry name" value="DUF3823_C"/>
    <property type="match status" value="1"/>
</dbReference>